<keyword evidence="3" id="KW-1185">Reference proteome</keyword>
<comment type="caution">
    <text evidence="2">The sequence shown here is derived from an EMBL/GenBank/DDBJ whole genome shotgun (WGS) entry which is preliminary data.</text>
</comment>
<name>A0A4C2EI60_9EURY</name>
<sequence length="114" mass="12687">MSEWRFLLDENIDPKTATYLRKEDLAAEHVRDALWQGAADEADVLPYALEQDCIVVTSDVTDFGRLPPESHAGIVLLYDDTMPAYQVASGLIAMVDAYPGRSAFPGREELDAWV</sequence>
<dbReference type="OrthoDB" id="147476at2157"/>
<dbReference type="RefSeq" id="WP_137683795.1">
    <property type="nucleotide sequence ID" value="NZ_BIXZ01000003.1"/>
</dbReference>
<reference evidence="2 3" key="1">
    <citation type="submission" date="2019-02" db="EMBL/GenBank/DDBJ databases">
        <title>Haloarcula mannanilyticum sp. nov., a mannan degrading haloarchaeon isolated from commercial salt.</title>
        <authorList>
            <person name="Enomoto S."/>
            <person name="Shimane Y."/>
            <person name="Kamekura M."/>
            <person name="Ito T."/>
            <person name="Moriya O."/>
            <person name="Ihara K."/>
            <person name="Takahashi-Ando N."/>
            <person name="Fukushima Y."/>
            <person name="Yoshida Y."/>
            <person name="Usama R."/>
            <person name="Takai K."/>
            <person name="Minegishi H."/>
        </authorList>
    </citation>
    <scope>NUCLEOTIDE SEQUENCE [LARGE SCALE GENOMIC DNA]</scope>
    <source>
        <strain evidence="2 3">MD130-1</strain>
    </source>
</reference>
<dbReference type="Pfam" id="PF18480">
    <property type="entry name" value="DUF5615"/>
    <property type="match status" value="1"/>
</dbReference>
<proteinExistence type="predicted"/>
<dbReference type="AlphaFoldDB" id="A0A4C2EI60"/>
<dbReference type="InterPro" id="IPR041049">
    <property type="entry name" value="DUF5615"/>
</dbReference>
<gene>
    <name evidence="2" type="ORF">Harman_21260</name>
</gene>
<protein>
    <recommendedName>
        <fullName evidence="1">DUF5615 domain-containing protein</fullName>
    </recommendedName>
</protein>
<evidence type="ECO:0000313" key="2">
    <source>
        <dbReference type="EMBL" id="GCF14191.1"/>
    </source>
</evidence>
<organism evidence="2 3">
    <name type="scientific">Haloarcula mannanilytica</name>
    <dbReference type="NCBI Taxonomy" id="2509225"/>
    <lineage>
        <taxon>Archaea</taxon>
        <taxon>Methanobacteriati</taxon>
        <taxon>Methanobacteriota</taxon>
        <taxon>Stenosarchaea group</taxon>
        <taxon>Halobacteria</taxon>
        <taxon>Halobacteriales</taxon>
        <taxon>Haloarculaceae</taxon>
        <taxon>Haloarcula</taxon>
    </lineage>
</organism>
<feature type="domain" description="DUF5615" evidence="1">
    <location>
        <begin position="5"/>
        <end position="89"/>
    </location>
</feature>
<evidence type="ECO:0000259" key="1">
    <source>
        <dbReference type="Pfam" id="PF18480"/>
    </source>
</evidence>
<dbReference type="EMBL" id="BIXZ01000003">
    <property type="protein sequence ID" value="GCF14191.1"/>
    <property type="molecule type" value="Genomic_DNA"/>
</dbReference>
<accession>A0A4C2EI60</accession>
<evidence type="ECO:0000313" key="3">
    <source>
        <dbReference type="Proteomes" id="UP000304382"/>
    </source>
</evidence>
<dbReference type="Proteomes" id="UP000304382">
    <property type="component" value="Unassembled WGS sequence"/>
</dbReference>